<dbReference type="AlphaFoldDB" id="A0A413I740"/>
<keyword evidence="1" id="KW-0472">Membrane</keyword>
<dbReference type="EMBL" id="QSCO01000037">
    <property type="protein sequence ID" value="RGY03461.1"/>
    <property type="molecule type" value="Genomic_DNA"/>
</dbReference>
<feature type="transmembrane region" description="Helical" evidence="1">
    <location>
        <begin position="361"/>
        <end position="378"/>
    </location>
</feature>
<accession>A0A413I740</accession>
<keyword evidence="1" id="KW-0812">Transmembrane</keyword>
<reference evidence="2 3" key="1">
    <citation type="submission" date="2018-08" db="EMBL/GenBank/DDBJ databases">
        <title>A genome reference for cultivated species of the human gut microbiota.</title>
        <authorList>
            <person name="Zou Y."/>
            <person name="Xue W."/>
            <person name="Luo G."/>
        </authorList>
    </citation>
    <scope>NUCLEOTIDE SEQUENCE [LARGE SCALE GENOMIC DNA]</scope>
    <source>
        <strain evidence="2 3">OF03-11</strain>
    </source>
</reference>
<feature type="transmembrane region" description="Helical" evidence="1">
    <location>
        <begin position="158"/>
        <end position="177"/>
    </location>
</feature>
<evidence type="ECO:0000313" key="2">
    <source>
        <dbReference type="EMBL" id="RGY03461.1"/>
    </source>
</evidence>
<feature type="transmembrane region" description="Helical" evidence="1">
    <location>
        <begin position="90"/>
        <end position="110"/>
    </location>
</feature>
<feature type="transmembrane region" description="Helical" evidence="1">
    <location>
        <begin position="335"/>
        <end position="354"/>
    </location>
</feature>
<gene>
    <name evidence="2" type="ORF">DXA53_18530</name>
</gene>
<name>A0A413I740_9BACT</name>
<feature type="transmembrane region" description="Helical" evidence="1">
    <location>
        <begin position="248"/>
        <end position="266"/>
    </location>
</feature>
<evidence type="ECO:0000256" key="1">
    <source>
        <dbReference type="SAM" id="Phobius"/>
    </source>
</evidence>
<dbReference type="RefSeq" id="WP_118104876.1">
    <property type="nucleotide sequence ID" value="NZ_QRYI01000026.1"/>
</dbReference>
<feature type="transmembrane region" description="Helical" evidence="1">
    <location>
        <begin position="214"/>
        <end position="241"/>
    </location>
</feature>
<organism evidence="2 3">
    <name type="scientific">Odoribacter splanchnicus</name>
    <dbReference type="NCBI Taxonomy" id="28118"/>
    <lineage>
        <taxon>Bacteria</taxon>
        <taxon>Pseudomonadati</taxon>
        <taxon>Bacteroidota</taxon>
        <taxon>Bacteroidia</taxon>
        <taxon>Bacteroidales</taxon>
        <taxon>Odoribacteraceae</taxon>
        <taxon>Odoribacter</taxon>
    </lineage>
</organism>
<comment type="caution">
    <text evidence="2">The sequence shown here is derived from an EMBL/GenBank/DDBJ whole genome shotgun (WGS) entry which is preliminary data.</text>
</comment>
<feature type="transmembrane region" description="Helical" evidence="1">
    <location>
        <begin position="384"/>
        <end position="401"/>
    </location>
</feature>
<evidence type="ECO:0008006" key="4">
    <source>
        <dbReference type="Google" id="ProtNLM"/>
    </source>
</evidence>
<feature type="transmembrane region" description="Helical" evidence="1">
    <location>
        <begin position="63"/>
        <end position="84"/>
    </location>
</feature>
<feature type="transmembrane region" description="Helical" evidence="1">
    <location>
        <begin position="34"/>
        <end position="51"/>
    </location>
</feature>
<evidence type="ECO:0000313" key="3">
    <source>
        <dbReference type="Proteomes" id="UP000284434"/>
    </source>
</evidence>
<feature type="transmembrane region" description="Helical" evidence="1">
    <location>
        <begin position="189"/>
        <end position="208"/>
    </location>
</feature>
<feature type="transmembrane region" description="Helical" evidence="1">
    <location>
        <begin position="9"/>
        <end position="28"/>
    </location>
</feature>
<sequence length="408" mass="47584">MVKIDLKKTAALWGCIYLFLTIGPFMFWLLPLSLFLAVSLGVIFVITLKLWRIGQLVLTKDRVFLFVLFLLYIIHLSLPLWGHSFDWSKIFIFSPLLCIIFWEDCIYYRLFRLFRKWMIFFAFFSIVVFILFALGATFDTIPHYEIDGGLISIVKRNVIYYVYGPVVIASNCVYPLLDVIFVRACGPFLEPGHLAIILGFIIAIENILYQKYSIILLICGFLTFSPAFYIIFILICLYNIYYNCQRKYLFYLLGILLSIGIIIMLLPETIKEYLWYIIMERRFENTSGDMLDSRSGSEILRKYNVFINSADVFMGRGVADMDGSDGFLSDYRGFVYSYGIWGMLLFVLIQIGIFLRVKLRIVYLFSMFVLLVLLHRAWMLGASYLFLLVLLAVHAYSYYNSSPKNIIK</sequence>
<protein>
    <recommendedName>
        <fullName evidence="4">O-antigen ligase domain-containing protein</fullName>
    </recommendedName>
</protein>
<keyword evidence="1" id="KW-1133">Transmembrane helix</keyword>
<feature type="transmembrane region" description="Helical" evidence="1">
    <location>
        <begin position="117"/>
        <end position="138"/>
    </location>
</feature>
<proteinExistence type="predicted"/>
<dbReference type="Proteomes" id="UP000284434">
    <property type="component" value="Unassembled WGS sequence"/>
</dbReference>